<keyword evidence="5" id="KW-1185">Reference proteome</keyword>
<dbReference type="GO" id="GO:0018845">
    <property type="term" value="F:2-hydroxychromene-2-carboxylate isomerase activity"/>
    <property type="evidence" value="ECO:0007669"/>
    <property type="project" value="UniProtKB-UniRule"/>
</dbReference>
<comment type="similarity">
    <text evidence="1">Belongs to the GST superfamily. NadH family.</text>
</comment>
<dbReference type="InterPro" id="IPR051924">
    <property type="entry name" value="GST_Kappa/NadH"/>
</dbReference>
<dbReference type="RefSeq" id="WP_185796441.1">
    <property type="nucleotide sequence ID" value="NZ_JACLQD010000001.1"/>
</dbReference>
<evidence type="ECO:0000313" key="5">
    <source>
        <dbReference type="Proteomes" id="UP000555411"/>
    </source>
</evidence>
<dbReference type="GO" id="GO:0004364">
    <property type="term" value="F:glutathione transferase activity"/>
    <property type="evidence" value="ECO:0007669"/>
    <property type="project" value="TreeGrafter"/>
</dbReference>
<dbReference type="SUPFAM" id="SSF52833">
    <property type="entry name" value="Thioredoxin-like"/>
    <property type="match status" value="1"/>
</dbReference>
<dbReference type="PANTHER" id="PTHR42943:SF2">
    <property type="entry name" value="GLUTATHIONE S-TRANSFERASE KAPPA 1"/>
    <property type="match status" value="1"/>
</dbReference>
<dbReference type="InterPro" id="IPR014440">
    <property type="entry name" value="HCCAis_GSTk"/>
</dbReference>
<dbReference type="Proteomes" id="UP000555411">
    <property type="component" value="Unassembled WGS sequence"/>
</dbReference>
<dbReference type="PIRSF" id="PIRSF006386">
    <property type="entry name" value="HCCAis_GSTk"/>
    <property type="match status" value="1"/>
</dbReference>
<dbReference type="PANTHER" id="PTHR42943">
    <property type="entry name" value="GLUTATHIONE S-TRANSFERASE KAPPA"/>
    <property type="match status" value="1"/>
</dbReference>
<feature type="domain" description="DSBA-like thioredoxin" evidence="3">
    <location>
        <begin position="3"/>
        <end position="195"/>
    </location>
</feature>
<reference evidence="4 5" key="1">
    <citation type="journal article" date="2017" name="Int. J. Syst. Evol. Microbiol.">
        <title>Gemmobacter straminiformis sp. nov., isolated from an artificial fountain.</title>
        <authorList>
            <person name="Kang J.Y."/>
            <person name="Kim M.J."/>
            <person name="Chun J."/>
            <person name="Son K.P."/>
            <person name="Jahng K.Y."/>
        </authorList>
    </citation>
    <scope>NUCLEOTIDE SEQUENCE [LARGE SCALE GENOMIC DNA]</scope>
    <source>
        <strain evidence="4 5">CAM-8</strain>
    </source>
</reference>
<comment type="catalytic activity">
    <reaction evidence="1">
        <text>2-hydroxychromene-2-carboxylate = (3E)-4-(2-hydroxyphenyl)-2-oxobut-3-enoate</text>
        <dbReference type="Rhea" id="RHEA:27401"/>
        <dbReference type="ChEBI" id="CHEBI:59350"/>
        <dbReference type="ChEBI" id="CHEBI:59353"/>
        <dbReference type="EC" id="5.99.1.4"/>
    </reaction>
</comment>
<dbReference type="Pfam" id="PF01323">
    <property type="entry name" value="DSBA"/>
    <property type="match status" value="1"/>
</dbReference>
<protein>
    <recommendedName>
        <fullName evidence="1">2-hydroxychromene-2-carboxylate isomerase</fullName>
        <ecNumber evidence="1">5.99.1.4</ecNumber>
    </recommendedName>
</protein>
<evidence type="ECO:0000313" key="4">
    <source>
        <dbReference type="EMBL" id="MBC2834874.1"/>
    </source>
</evidence>
<dbReference type="GO" id="GO:0006749">
    <property type="term" value="P:glutathione metabolic process"/>
    <property type="evidence" value="ECO:0007669"/>
    <property type="project" value="TreeGrafter"/>
</dbReference>
<keyword evidence="1" id="KW-0413">Isomerase</keyword>
<dbReference type="InterPro" id="IPR036249">
    <property type="entry name" value="Thioredoxin-like_sf"/>
</dbReference>
<comment type="caution">
    <text evidence="4">The sequence shown here is derived from an EMBL/GenBank/DDBJ whole genome shotgun (WGS) entry which is preliminary data.</text>
</comment>
<proteinExistence type="inferred from homology"/>
<gene>
    <name evidence="4" type="ORF">H7F16_05100</name>
</gene>
<sequence>MAQIEYFLALQSPWVYLAGRRPAEIAALHGATLVYKPLDALALFPRTGGKVRADRHPSRVSYSAEDLARQARKLGVRMTADPLFRGANPAPAAYALIAAQAAGGGDLAGYVLAIGRAMWAEGKDISEDEVIHAALAENGFDPKVADRGMLMAAETYAGNLEEAVSKGVFGVPFFVTEGARFWGQDRLDDLEAHLAGA</sequence>
<evidence type="ECO:0000256" key="2">
    <source>
        <dbReference type="PIRSR" id="PIRSR006386-1"/>
    </source>
</evidence>
<dbReference type="Gene3D" id="3.40.30.10">
    <property type="entry name" value="Glutaredoxin"/>
    <property type="match status" value="1"/>
</dbReference>
<name>A0A842I717_9RHOB</name>
<dbReference type="EMBL" id="JACLQD010000001">
    <property type="protein sequence ID" value="MBC2834874.1"/>
    <property type="molecule type" value="Genomic_DNA"/>
</dbReference>
<accession>A0A842I717</accession>
<dbReference type="EC" id="5.99.1.4" evidence="1"/>
<dbReference type="AlphaFoldDB" id="A0A842I717"/>
<feature type="active site" description="Nucleophile" evidence="2">
    <location>
        <position position="12"/>
    </location>
</feature>
<organism evidence="4 5">
    <name type="scientific">Paragemmobacter straminiformis</name>
    <dbReference type="NCBI Taxonomy" id="2045119"/>
    <lineage>
        <taxon>Bacteria</taxon>
        <taxon>Pseudomonadati</taxon>
        <taxon>Pseudomonadota</taxon>
        <taxon>Alphaproteobacteria</taxon>
        <taxon>Rhodobacterales</taxon>
        <taxon>Paracoccaceae</taxon>
        <taxon>Paragemmobacter</taxon>
    </lineage>
</organism>
<dbReference type="InterPro" id="IPR001853">
    <property type="entry name" value="DSBA-like_thioredoxin_dom"/>
</dbReference>
<dbReference type="GO" id="GO:0004602">
    <property type="term" value="F:glutathione peroxidase activity"/>
    <property type="evidence" value="ECO:0007669"/>
    <property type="project" value="TreeGrafter"/>
</dbReference>
<evidence type="ECO:0000256" key="1">
    <source>
        <dbReference type="PIRNR" id="PIRNR006386"/>
    </source>
</evidence>
<evidence type="ECO:0000259" key="3">
    <source>
        <dbReference type="Pfam" id="PF01323"/>
    </source>
</evidence>